<evidence type="ECO:0000313" key="13">
    <source>
        <dbReference type="EMBL" id="CAZ87180.1"/>
    </source>
</evidence>
<keyword evidence="3" id="KW-1003">Cell membrane</keyword>
<dbReference type="GO" id="GO:0015628">
    <property type="term" value="P:protein secretion by the type II secretion system"/>
    <property type="evidence" value="ECO:0007669"/>
    <property type="project" value="InterPro"/>
</dbReference>
<feature type="transmembrane region" description="Helical" evidence="11">
    <location>
        <begin position="20"/>
        <end position="42"/>
    </location>
</feature>
<dbReference type="GO" id="GO:0015627">
    <property type="term" value="C:type II protein secretion system complex"/>
    <property type="evidence" value="ECO:0007669"/>
    <property type="project" value="InterPro"/>
</dbReference>
<keyword evidence="8 11" id="KW-0472">Membrane</keyword>
<keyword evidence="16" id="KW-1185">Reference proteome</keyword>
<evidence type="ECO:0000259" key="12">
    <source>
        <dbReference type="Pfam" id="PF12019"/>
    </source>
</evidence>
<sequence>MRSSYPSRIDNCRGVSYAELLVVVALGGLMTALAAPAFSHLLAQHRLTVSSNALMSAFMMARQSAITQNQVVALCAGNPESGCHSDWGSGEWLIFTDRNQNGARDADDTLIQSGSTAQESGIQILPNRPMQKPVLFQPIGHAEQPSGAFAAGTLRLCSNTLNTVLGVDLILSKSGNIRAQPHHSAGNCARP</sequence>
<gene>
    <name evidence="13" type="ordered locus">THI_0431</name>
    <name evidence="14" type="ORF">THICB1_110020</name>
</gene>
<comment type="subcellular location">
    <subcellularLocation>
        <location evidence="1">Cell inner membrane</location>
        <topology evidence="1">Single-pass membrane protein</topology>
    </subcellularLocation>
</comment>
<evidence type="ECO:0000313" key="14">
    <source>
        <dbReference type="EMBL" id="CQR27442.1"/>
    </source>
</evidence>
<dbReference type="EMBL" id="FP475956">
    <property type="protein sequence ID" value="CAZ87180.1"/>
    <property type="molecule type" value="Genomic_DNA"/>
</dbReference>
<dbReference type="InterPro" id="IPR022346">
    <property type="entry name" value="T2SS_GspH"/>
</dbReference>
<accession>D6CRD9</accession>
<protein>
    <recommendedName>
        <fullName evidence="2">Type II secretion system protein H</fullName>
    </recommendedName>
    <alternativeName>
        <fullName evidence="10">General secretion pathway protein H</fullName>
    </alternativeName>
</protein>
<evidence type="ECO:0000256" key="8">
    <source>
        <dbReference type="ARBA" id="ARBA00023136"/>
    </source>
</evidence>
<proteinExistence type="inferred from homology"/>
<evidence type="ECO:0000256" key="3">
    <source>
        <dbReference type="ARBA" id="ARBA00022475"/>
    </source>
</evidence>
<evidence type="ECO:0000313" key="15">
    <source>
        <dbReference type="Proteomes" id="UP000002372"/>
    </source>
</evidence>
<reference evidence="14 16" key="4">
    <citation type="submission" date="2015-03" db="EMBL/GenBank/DDBJ databases">
        <authorList>
            <person name="Regsiter A."/>
            <person name="william w."/>
        </authorList>
    </citation>
    <scope>NUCLEOTIDE SEQUENCE [LARGE SCALE GENOMIC DNA]</scope>
    <source>
        <strain evidence="14 16">CB1</strain>
    </source>
</reference>
<keyword evidence="4" id="KW-0488">Methylation</keyword>
<dbReference type="Proteomes" id="UP000078599">
    <property type="component" value="Unassembled WGS sequence"/>
</dbReference>
<evidence type="ECO:0000313" key="16">
    <source>
        <dbReference type="Proteomes" id="UP000078599"/>
    </source>
</evidence>
<keyword evidence="7 11" id="KW-1133">Transmembrane helix</keyword>
<evidence type="ECO:0000256" key="10">
    <source>
        <dbReference type="ARBA" id="ARBA00030775"/>
    </source>
</evidence>
<comment type="similarity">
    <text evidence="9">Belongs to the GSP H family.</text>
</comment>
<reference evidence="15" key="2">
    <citation type="journal article" date="2010" name="PLoS Genet.">
        <title>Structure, function, and evolution of the Thiomonas spp. genome.</title>
        <authorList>
            <person name="Arsene-Ploetze F."/>
            <person name="Koechler S."/>
            <person name="Marchal M."/>
            <person name="Coppee J.Y."/>
            <person name="Chandler M."/>
            <person name="Bonnefoy V."/>
            <person name="Brochier-Armanet C."/>
            <person name="Barakat M."/>
            <person name="Barbe V."/>
            <person name="Battaglia-Brunet F."/>
            <person name="Bruneel O."/>
            <person name="Bryan C.G."/>
            <person name="Cleiss-Arnold J."/>
            <person name="Cruveiller S."/>
            <person name="Erhardt M."/>
            <person name="Heinrich-Salmeron A."/>
            <person name="Hommais F."/>
            <person name="Joulian C."/>
            <person name="Krin E."/>
            <person name="Lieutaud A."/>
            <person name="Lievremont D."/>
            <person name="Michel C."/>
            <person name="Muller D."/>
            <person name="Ortet P."/>
            <person name="Proux C."/>
            <person name="Siguier P."/>
            <person name="Roche D."/>
            <person name="Rouy Z."/>
            <person name="Salvignol G."/>
            <person name="Slyemi D."/>
            <person name="Talla E."/>
            <person name="Weiss S."/>
            <person name="Weissenbach J."/>
            <person name="Medigue C."/>
            <person name="Bertin P.N."/>
        </authorList>
    </citation>
    <scope>NUCLEOTIDE SEQUENCE [LARGE SCALE GENOMIC DNA]</scope>
    <source>
        <strain evidence="15">DSM 22701 / CIP 110005 / 3As</strain>
    </source>
</reference>
<evidence type="ECO:0000256" key="4">
    <source>
        <dbReference type="ARBA" id="ARBA00022481"/>
    </source>
</evidence>
<reference evidence="13" key="3">
    <citation type="submission" date="2010-07" db="EMBL/GenBank/DDBJ databases">
        <authorList>
            <person name="Genoscope - CEA"/>
        </authorList>
    </citation>
    <scope>NUCLEOTIDE SEQUENCE</scope>
    <source>
        <strain evidence="13">3As</strain>
    </source>
</reference>
<evidence type="ECO:0000256" key="11">
    <source>
        <dbReference type="SAM" id="Phobius"/>
    </source>
</evidence>
<dbReference type="InterPro" id="IPR045584">
    <property type="entry name" value="Pilin-like"/>
</dbReference>
<dbReference type="Pfam" id="PF12019">
    <property type="entry name" value="GspH"/>
    <property type="match status" value="1"/>
</dbReference>
<keyword evidence="5" id="KW-0997">Cell inner membrane</keyword>
<evidence type="ECO:0000256" key="6">
    <source>
        <dbReference type="ARBA" id="ARBA00022692"/>
    </source>
</evidence>
<evidence type="ECO:0000256" key="2">
    <source>
        <dbReference type="ARBA" id="ARBA00021549"/>
    </source>
</evidence>
<evidence type="ECO:0000256" key="5">
    <source>
        <dbReference type="ARBA" id="ARBA00022519"/>
    </source>
</evidence>
<dbReference type="KEGG" id="thi:THI_0431"/>
<evidence type="ECO:0000256" key="7">
    <source>
        <dbReference type="ARBA" id="ARBA00022989"/>
    </source>
</evidence>
<name>D6CRD9_THIA3</name>
<dbReference type="EMBL" id="CTRI01000003">
    <property type="protein sequence ID" value="CQR27442.1"/>
    <property type="molecule type" value="Genomic_DNA"/>
</dbReference>
<dbReference type="eggNOG" id="COG4970">
    <property type="taxonomic scope" value="Bacteria"/>
</dbReference>
<reference key="1">
    <citation type="submission" date="2009-07" db="EMBL/GenBank/DDBJ databases">
        <authorList>
            <person name="Genoscope - CEA"/>
        </authorList>
    </citation>
    <scope>NUCLEOTIDE SEQUENCE</scope>
    <source>
        <strain>3As</strain>
    </source>
</reference>
<dbReference type="GO" id="GO:0005886">
    <property type="term" value="C:plasma membrane"/>
    <property type="evidence" value="ECO:0007669"/>
    <property type="project" value="UniProtKB-SubCell"/>
</dbReference>
<dbReference type="HOGENOM" id="CLU_084761_1_1_4"/>
<evidence type="ECO:0000256" key="9">
    <source>
        <dbReference type="ARBA" id="ARBA00025772"/>
    </source>
</evidence>
<organism evidence="13 15">
    <name type="scientific">Thiomonas arsenitoxydans (strain DSM 22701 / CIP 110005 / 3As)</name>
    <dbReference type="NCBI Taxonomy" id="426114"/>
    <lineage>
        <taxon>Bacteria</taxon>
        <taxon>Pseudomonadati</taxon>
        <taxon>Pseudomonadota</taxon>
        <taxon>Betaproteobacteria</taxon>
        <taxon>Burkholderiales</taxon>
        <taxon>Thiomonas</taxon>
    </lineage>
</organism>
<feature type="domain" description="General secretion pathway GspH" evidence="12">
    <location>
        <begin position="51"/>
        <end position="174"/>
    </location>
</feature>
<dbReference type="AlphaFoldDB" id="D6CRD9"/>
<evidence type="ECO:0000256" key="1">
    <source>
        <dbReference type="ARBA" id="ARBA00004377"/>
    </source>
</evidence>
<keyword evidence="6 11" id="KW-0812">Transmembrane</keyword>
<dbReference type="Gene3D" id="3.55.40.10">
    <property type="entry name" value="minor pseudopilin epsh domain"/>
    <property type="match status" value="1"/>
</dbReference>
<dbReference type="Proteomes" id="UP000002372">
    <property type="component" value="Chromosome"/>
</dbReference>
<dbReference type="SUPFAM" id="SSF54523">
    <property type="entry name" value="Pili subunits"/>
    <property type="match status" value="1"/>
</dbReference>